<accession>A0ABP7BNG8</accession>
<evidence type="ECO:0000313" key="2">
    <source>
        <dbReference type="EMBL" id="GAA3665853.1"/>
    </source>
</evidence>
<organism evidence="2 3">
    <name type="scientific">Microbacterium marinilacus</name>
    <dbReference type="NCBI Taxonomy" id="415209"/>
    <lineage>
        <taxon>Bacteria</taxon>
        <taxon>Bacillati</taxon>
        <taxon>Actinomycetota</taxon>
        <taxon>Actinomycetes</taxon>
        <taxon>Micrococcales</taxon>
        <taxon>Microbacteriaceae</taxon>
        <taxon>Microbacterium</taxon>
    </lineage>
</organism>
<dbReference type="Proteomes" id="UP001410795">
    <property type="component" value="Unassembled WGS sequence"/>
</dbReference>
<proteinExistence type="predicted"/>
<gene>
    <name evidence="2" type="ORF">GCM10022202_29980</name>
</gene>
<keyword evidence="3" id="KW-1185">Reference proteome</keyword>
<protein>
    <recommendedName>
        <fullName evidence="4">Transcriptional regulator, AbiEi antitoxin, Type IV TA system</fullName>
    </recommendedName>
</protein>
<feature type="region of interest" description="Disordered" evidence="1">
    <location>
        <begin position="34"/>
        <end position="55"/>
    </location>
</feature>
<evidence type="ECO:0000256" key="1">
    <source>
        <dbReference type="SAM" id="MobiDB-lite"/>
    </source>
</evidence>
<reference evidence="3" key="1">
    <citation type="journal article" date="2019" name="Int. J. Syst. Evol. Microbiol.">
        <title>The Global Catalogue of Microorganisms (GCM) 10K type strain sequencing project: providing services to taxonomists for standard genome sequencing and annotation.</title>
        <authorList>
            <consortium name="The Broad Institute Genomics Platform"/>
            <consortium name="The Broad Institute Genome Sequencing Center for Infectious Disease"/>
            <person name="Wu L."/>
            <person name="Ma J."/>
        </authorList>
    </citation>
    <scope>NUCLEOTIDE SEQUENCE [LARGE SCALE GENOMIC DNA]</scope>
    <source>
        <strain evidence="3">JCM 16546</strain>
    </source>
</reference>
<evidence type="ECO:0008006" key="4">
    <source>
        <dbReference type="Google" id="ProtNLM"/>
    </source>
</evidence>
<sequence>MWSLHSRRAEGLSGVADAAGGSVAPRAAGCRGCAVPGSGARRDEDGARSLGGMDATRALQPSPVPLLRQAESIERLDLAHRRGEVRRVAHGVYAPSAMWDALAPWDRYLARVHAHALKHPDAVFCLESAAALLGIPVIGSPSEVHVVSAQTAGRRIGDVRFHVTSDRREVVSASGLLLLSPEDTAVDLARARHPAVGLAAVDGTLRMLGLDDPGVLVELNESRASGRGRAAARWSLGRATALAETALESLSRAVIEWLGYPDPELQVTFPSRHGREHRADLYWRARRIIGETDGRIKYDGTFGHDTRRLWREKRREDELRRASDGFARWGWPEASDPPVLDDLLLQAGLRHVRPPVSAPLRSLSAALRGR</sequence>
<dbReference type="EMBL" id="BAAAYV010000019">
    <property type="protein sequence ID" value="GAA3665853.1"/>
    <property type="molecule type" value="Genomic_DNA"/>
</dbReference>
<comment type="caution">
    <text evidence="2">The sequence shown here is derived from an EMBL/GenBank/DDBJ whole genome shotgun (WGS) entry which is preliminary data.</text>
</comment>
<evidence type="ECO:0000313" key="3">
    <source>
        <dbReference type="Proteomes" id="UP001410795"/>
    </source>
</evidence>
<name>A0ABP7BNG8_9MICO</name>